<reference evidence="3 4" key="1">
    <citation type="journal article" date="2021" name="Elife">
        <title>Chloroplast acquisition without the gene transfer in kleptoplastic sea slugs, Plakobranchus ocellatus.</title>
        <authorList>
            <person name="Maeda T."/>
            <person name="Takahashi S."/>
            <person name="Yoshida T."/>
            <person name="Shimamura S."/>
            <person name="Takaki Y."/>
            <person name="Nagai Y."/>
            <person name="Toyoda A."/>
            <person name="Suzuki Y."/>
            <person name="Arimoto A."/>
            <person name="Ishii H."/>
            <person name="Satoh N."/>
            <person name="Nishiyama T."/>
            <person name="Hasebe M."/>
            <person name="Maruyama T."/>
            <person name="Minagawa J."/>
            <person name="Obokata J."/>
            <person name="Shigenobu S."/>
        </authorList>
    </citation>
    <scope>NUCLEOTIDE SEQUENCE [LARGE SCALE GENOMIC DNA]</scope>
</reference>
<proteinExistence type="predicted"/>
<keyword evidence="2" id="KW-0472">Membrane</keyword>
<feature type="compositionally biased region" description="Polar residues" evidence="1">
    <location>
        <begin position="746"/>
        <end position="755"/>
    </location>
</feature>
<dbReference type="Gene3D" id="1.20.1110.10">
    <property type="entry name" value="Calcium-transporting ATPase, transmembrane domain"/>
    <property type="match status" value="1"/>
</dbReference>
<gene>
    <name evidence="3" type="ORF">ElyMa_006339200</name>
</gene>
<feature type="region of interest" description="Disordered" evidence="1">
    <location>
        <begin position="155"/>
        <end position="182"/>
    </location>
</feature>
<evidence type="ECO:0000256" key="2">
    <source>
        <dbReference type="SAM" id="Phobius"/>
    </source>
</evidence>
<feature type="compositionally biased region" description="Polar residues" evidence="1">
    <location>
        <begin position="686"/>
        <end position="696"/>
    </location>
</feature>
<name>A0AAV4HK48_9GAST</name>
<feature type="compositionally biased region" description="Low complexity" evidence="1">
    <location>
        <begin position="710"/>
        <end position="731"/>
    </location>
</feature>
<evidence type="ECO:0000313" key="3">
    <source>
        <dbReference type="EMBL" id="GFR98014.1"/>
    </source>
</evidence>
<feature type="compositionally biased region" description="Low complexity" evidence="1">
    <location>
        <begin position="552"/>
        <end position="562"/>
    </location>
</feature>
<feature type="region of interest" description="Disordered" evidence="1">
    <location>
        <begin position="666"/>
        <end position="808"/>
    </location>
</feature>
<dbReference type="PANTHER" id="PTHR13219">
    <property type="entry name" value="TRANSMEMBRANE PROTEIN 94"/>
    <property type="match status" value="1"/>
</dbReference>
<protein>
    <submittedName>
        <fullName evidence="3">Transmembrane protein 94</fullName>
    </submittedName>
</protein>
<keyword evidence="2" id="KW-1133">Transmembrane helix</keyword>
<evidence type="ECO:0000256" key="1">
    <source>
        <dbReference type="SAM" id="MobiDB-lite"/>
    </source>
</evidence>
<dbReference type="AlphaFoldDB" id="A0AAV4HK48"/>
<feature type="transmembrane region" description="Helical" evidence="2">
    <location>
        <begin position="1052"/>
        <end position="1082"/>
    </location>
</feature>
<accession>A0AAV4HK48</accession>
<dbReference type="SUPFAM" id="SSF81665">
    <property type="entry name" value="Calcium ATPase, transmembrane domain M"/>
    <property type="match status" value="1"/>
</dbReference>
<dbReference type="InterPro" id="IPR023298">
    <property type="entry name" value="ATPase_P-typ_TM_dom_sf"/>
</dbReference>
<keyword evidence="2 3" id="KW-0812">Transmembrane</keyword>
<feature type="compositionally biased region" description="Low complexity" evidence="1">
    <location>
        <begin position="533"/>
        <end position="545"/>
    </location>
</feature>
<keyword evidence="4" id="KW-1185">Reference proteome</keyword>
<dbReference type="PANTHER" id="PTHR13219:SF6">
    <property type="entry name" value="TRANSMEMBRANE PROTEIN 94"/>
    <property type="match status" value="1"/>
</dbReference>
<dbReference type="Proteomes" id="UP000762676">
    <property type="component" value="Unassembled WGS sequence"/>
</dbReference>
<organism evidence="3 4">
    <name type="scientific">Elysia marginata</name>
    <dbReference type="NCBI Taxonomy" id="1093978"/>
    <lineage>
        <taxon>Eukaryota</taxon>
        <taxon>Metazoa</taxon>
        <taxon>Spiralia</taxon>
        <taxon>Lophotrochozoa</taxon>
        <taxon>Mollusca</taxon>
        <taxon>Gastropoda</taxon>
        <taxon>Heterobranchia</taxon>
        <taxon>Euthyneura</taxon>
        <taxon>Panpulmonata</taxon>
        <taxon>Sacoglossa</taxon>
        <taxon>Placobranchoidea</taxon>
        <taxon>Plakobranchidae</taxon>
        <taxon>Elysia</taxon>
    </lineage>
</organism>
<feature type="compositionally biased region" description="Acidic residues" evidence="1">
    <location>
        <begin position="770"/>
        <end position="785"/>
    </location>
</feature>
<dbReference type="InterPro" id="IPR039720">
    <property type="entry name" value="TMEM94"/>
</dbReference>
<feature type="compositionally biased region" description="Low complexity" evidence="1">
    <location>
        <begin position="675"/>
        <end position="685"/>
    </location>
</feature>
<sequence>MAFNLCRFLYLDEDGGHWAEFLIVLQVHGVLPLLPILLPGLWSLVNTFGQEYIFEAYNLFGSSQDLKDSTESIGSCSTISVEDTVPKIQWRRLLHSVWSSFIGIKGSVCPDFEMLHALGSVTVMCCVDKKGILSWPNPSAEKVLFFSSALKPRQEEEEENSEVNKEERRPERRKKRSRQESDPDARCAIEVLDVTPDSGKDAFSLLFDDPRWKDHIAALKPLGLDILLNTCNENTSEWYTQFTDHVACAARENKETVAVVGRRCLCSLSKEMGFTDDAVNVFCQEAILGAYRQVPEEEAEREKQNRARSFIQHKIPMPNQVSVVARDKLTGFGQLMTQGTGDLVLDCCTDAWTGADLHLLSELDRKRILDFYHRNSMVAYCTAFAYKPLPRASLEWPEHVYTELVESPSTTKVAHGEDVGVFLDGDESETLQRQRSHSVDSLLELSPASSVEELRVGQMLQSHQTFLGMISLQYQARQDFVTLISKLESACIKFVHFSKENEVRSRVFAEKMGLEAGWNCHVSLMPGASEPVSSANSSSRNLSSLGQHPTSAPAGDGDGPAAEVTGGQHPTSAPAGDGDGPAAEVTGGFFILVFLGNVAATVGSTAVPAQPGDAATIALSAGSPMSLPRVQSAPSVVNMEGSQVKFAKNPLPIVYDHESATENSLLLANPDPEDSSSTRPKPSSSNDNVNSVLTSQKTEEDETVQEWTGLLPSAEDSSSAAAESSETALLLRRSSGGASGKKRQQHPSGESNKVSSAPKAEGEGRQLSSADEDSDDEGEDEEEEFDVHSDSRCTSSYVTENTEDSLTGALDNRAHLPRGIENIRPHLKNVDNVPLLVNLFTDCVPEATQEMIKIMQENGEVVLVVGSSLNVDNTSIFLQGDCSIAVEPLYPQLCARRPVRVQPWGKEDLCPTQLASRALALPCPLFFQRNDNIKLVELIMESRHFTLALRNSFYLMLCCSLTLVLSQLLCCLLQLPPPLAVQHELWLVCVLVPALSLSLMGNPNEARTLSMATHKNINIVNRQNICRGWESNLRPTDHKSNALTTKPRCSTVVVAVVAAAAVVVGLVAAVVLVVIVVVLVVVL</sequence>
<dbReference type="EMBL" id="BMAT01012720">
    <property type="protein sequence ID" value="GFR98014.1"/>
    <property type="molecule type" value="Genomic_DNA"/>
</dbReference>
<feature type="region of interest" description="Disordered" evidence="1">
    <location>
        <begin position="529"/>
        <end position="581"/>
    </location>
</feature>
<evidence type="ECO:0000313" key="4">
    <source>
        <dbReference type="Proteomes" id="UP000762676"/>
    </source>
</evidence>
<comment type="caution">
    <text evidence="3">The sequence shown here is derived from an EMBL/GenBank/DDBJ whole genome shotgun (WGS) entry which is preliminary data.</text>
</comment>